<comment type="caution">
    <text evidence="1">The sequence shown here is derived from an EMBL/GenBank/DDBJ whole genome shotgun (WGS) entry which is preliminary data.</text>
</comment>
<protein>
    <submittedName>
        <fullName evidence="1">Uncharacterized protein</fullName>
    </submittedName>
</protein>
<organism evidence="1 2">
    <name type="scientific">Caerostris darwini</name>
    <dbReference type="NCBI Taxonomy" id="1538125"/>
    <lineage>
        <taxon>Eukaryota</taxon>
        <taxon>Metazoa</taxon>
        <taxon>Ecdysozoa</taxon>
        <taxon>Arthropoda</taxon>
        <taxon>Chelicerata</taxon>
        <taxon>Arachnida</taxon>
        <taxon>Araneae</taxon>
        <taxon>Araneomorphae</taxon>
        <taxon>Entelegynae</taxon>
        <taxon>Araneoidea</taxon>
        <taxon>Araneidae</taxon>
        <taxon>Caerostris</taxon>
    </lineage>
</organism>
<keyword evidence="2" id="KW-1185">Reference proteome</keyword>
<dbReference type="Proteomes" id="UP001054837">
    <property type="component" value="Unassembled WGS sequence"/>
</dbReference>
<gene>
    <name evidence="1" type="ORF">CDAR_403801</name>
</gene>
<name>A0AAV4S481_9ARAC</name>
<dbReference type="AlphaFoldDB" id="A0AAV4S481"/>
<accession>A0AAV4S481</accession>
<evidence type="ECO:0000313" key="1">
    <source>
        <dbReference type="EMBL" id="GIY28950.1"/>
    </source>
</evidence>
<evidence type="ECO:0000313" key="2">
    <source>
        <dbReference type="Proteomes" id="UP001054837"/>
    </source>
</evidence>
<feature type="non-terminal residue" evidence="1">
    <location>
        <position position="40"/>
    </location>
</feature>
<sequence>MRLTDHCAARTLIFGGGHNASPVLRSSRIHFPEGRCEDWS</sequence>
<proteinExistence type="predicted"/>
<reference evidence="1 2" key="1">
    <citation type="submission" date="2021-06" db="EMBL/GenBank/DDBJ databases">
        <title>Caerostris darwini draft genome.</title>
        <authorList>
            <person name="Kono N."/>
            <person name="Arakawa K."/>
        </authorList>
    </citation>
    <scope>NUCLEOTIDE SEQUENCE [LARGE SCALE GENOMIC DNA]</scope>
</reference>
<dbReference type="EMBL" id="BPLQ01007243">
    <property type="protein sequence ID" value="GIY28950.1"/>
    <property type="molecule type" value="Genomic_DNA"/>
</dbReference>